<sequence length="464" mass="52403">MDSVSKQEEVLRTYLSPWEGWIMQIQSLLVWERPRWSILWFIALHLLFWFFCITDFSFYTLCCLFVMTALLIDVFMNKIWVKIKFRRHATADDSDAWTPVHLHLLSVPELCHMTSQFSSSLSSSFQQWLLFRREHPLQFFIVNTYICLNFAIVGCYIPGIVVSYLIGISVLLSPCLIYYRVPHKIYKKLEPGINRVCYVLSYFSIFITVFRAIRGDCGNNQPGIVLAADGTSDDLNLDDLCPDTDTAMLSAAASESEGEETPGPSTPALSENQSIENSEDEGHESDLEQDLAEGLGEEMPSFDDHTDDELLDSKSLLPDSMQFVPTHFEDSDSDDEGLTHNLKFSEVTPKGRDDIESERNIAGQLVAQAMGSMMKAAFQGLSSDTDNSNNDGSSSYAPRKSHKSKSSQKKTEYETTTVKPKNKKGRNSVSLEDYLEQSDTELADDFEFLDPTELEDVDNSTSSK</sequence>
<dbReference type="Pfam" id="PF24456">
    <property type="entry name" value="RHD_RETREG1-3"/>
    <property type="match status" value="1"/>
</dbReference>
<feature type="region of interest" description="Disordered" evidence="9">
    <location>
        <begin position="251"/>
        <end position="289"/>
    </location>
</feature>
<comment type="caution">
    <text evidence="12">The sequence shown here is derived from an EMBL/GenBank/DDBJ whole genome shotgun (WGS) entry which is preliminary data.</text>
</comment>
<dbReference type="PANTHER" id="PTHR28659">
    <property type="entry name" value="RETICULON-LIKE PROTEIN"/>
    <property type="match status" value="1"/>
</dbReference>
<evidence type="ECO:0000256" key="10">
    <source>
        <dbReference type="SAM" id="Phobius"/>
    </source>
</evidence>
<dbReference type="AlphaFoldDB" id="A0A812BB06"/>
<keyword evidence="3" id="KW-0597">Phosphoprotein</keyword>
<feature type="transmembrane region" description="Helical" evidence="10">
    <location>
        <begin position="193"/>
        <end position="213"/>
    </location>
</feature>
<evidence type="ECO:0000259" key="11">
    <source>
        <dbReference type="Pfam" id="PF24456"/>
    </source>
</evidence>
<dbReference type="GO" id="GO:0005789">
    <property type="term" value="C:endoplasmic reticulum membrane"/>
    <property type="evidence" value="ECO:0007669"/>
    <property type="project" value="UniProtKB-SubCell"/>
</dbReference>
<feature type="domain" description="RETREG1-3/ARL6IP-like N-terminal reticulon-homology" evidence="11">
    <location>
        <begin position="17"/>
        <end position="198"/>
    </location>
</feature>
<feature type="compositionally biased region" description="Acidic residues" evidence="9">
    <location>
        <begin position="277"/>
        <end position="289"/>
    </location>
</feature>
<evidence type="ECO:0000256" key="4">
    <source>
        <dbReference type="ARBA" id="ARBA00022692"/>
    </source>
</evidence>
<dbReference type="InterPro" id="IPR043384">
    <property type="entry name" value="RETREG1/3"/>
</dbReference>
<evidence type="ECO:0000256" key="3">
    <source>
        <dbReference type="ARBA" id="ARBA00022553"/>
    </source>
</evidence>
<dbReference type="OrthoDB" id="10029527at2759"/>
<dbReference type="Proteomes" id="UP000597762">
    <property type="component" value="Unassembled WGS sequence"/>
</dbReference>
<comment type="subcellular location">
    <subcellularLocation>
        <location evidence="1">Endoplasmic reticulum membrane</location>
        <topology evidence="1">Multi-pass membrane protein</topology>
    </subcellularLocation>
</comment>
<feature type="compositionally biased region" description="Acidic residues" evidence="9">
    <location>
        <begin position="433"/>
        <end position="458"/>
    </location>
</feature>
<feature type="compositionally biased region" description="Low complexity" evidence="9">
    <location>
        <begin position="382"/>
        <end position="395"/>
    </location>
</feature>
<feature type="compositionally biased region" description="Basic and acidic residues" evidence="9">
    <location>
        <begin position="349"/>
        <end position="359"/>
    </location>
</feature>
<comment type="similarity">
    <text evidence="2">Belongs to the RETREG family.</text>
</comment>
<dbReference type="GO" id="GO:0061709">
    <property type="term" value="P:reticulophagy"/>
    <property type="evidence" value="ECO:0007669"/>
    <property type="project" value="InterPro"/>
</dbReference>
<evidence type="ECO:0000256" key="8">
    <source>
        <dbReference type="ARBA" id="ARBA00023136"/>
    </source>
</evidence>
<reference evidence="12" key="1">
    <citation type="submission" date="2021-01" db="EMBL/GenBank/DDBJ databases">
        <authorList>
            <person name="Li R."/>
            <person name="Bekaert M."/>
        </authorList>
    </citation>
    <scope>NUCLEOTIDE SEQUENCE</scope>
    <source>
        <strain evidence="12">Farmed</strain>
    </source>
</reference>
<feature type="transmembrane region" description="Helical" evidence="10">
    <location>
        <begin position="34"/>
        <end position="51"/>
    </location>
</feature>
<keyword evidence="8 10" id="KW-0472">Membrane</keyword>
<feature type="region of interest" description="Disordered" evidence="9">
    <location>
        <begin position="378"/>
        <end position="464"/>
    </location>
</feature>
<keyword evidence="13" id="KW-1185">Reference proteome</keyword>
<evidence type="ECO:0000256" key="5">
    <source>
        <dbReference type="ARBA" id="ARBA00022824"/>
    </source>
</evidence>
<organism evidence="12 13">
    <name type="scientific">Acanthosepion pharaonis</name>
    <name type="common">Pharaoh cuttlefish</name>
    <name type="synonym">Sepia pharaonis</name>
    <dbReference type="NCBI Taxonomy" id="158019"/>
    <lineage>
        <taxon>Eukaryota</taxon>
        <taxon>Metazoa</taxon>
        <taxon>Spiralia</taxon>
        <taxon>Lophotrochozoa</taxon>
        <taxon>Mollusca</taxon>
        <taxon>Cephalopoda</taxon>
        <taxon>Coleoidea</taxon>
        <taxon>Decapodiformes</taxon>
        <taxon>Sepiida</taxon>
        <taxon>Sepiina</taxon>
        <taxon>Sepiidae</taxon>
        <taxon>Acanthosepion</taxon>
    </lineage>
</organism>
<dbReference type="EMBL" id="CAHIKZ030000447">
    <property type="protein sequence ID" value="CAE1174986.1"/>
    <property type="molecule type" value="Genomic_DNA"/>
</dbReference>
<keyword evidence="4 10" id="KW-0812">Transmembrane</keyword>
<dbReference type="InterPro" id="IPR057282">
    <property type="entry name" value="RETREG1-3-like_RHD"/>
</dbReference>
<feature type="region of interest" description="Disordered" evidence="9">
    <location>
        <begin position="324"/>
        <end position="360"/>
    </location>
</feature>
<feature type="compositionally biased region" description="Basic residues" evidence="9">
    <location>
        <begin position="399"/>
        <end position="408"/>
    </location>
</feature>
<evidence type="ECO:0000256" key="9">
    <source>
        <dbReference type="SAM" id="MobiDB-lite"/>
    </source>
</evidence>
<proteinExistence type="inferred from homology"/>
<name>A0A812BB06_ACAPH</name>
<feature type="compositionally biased region" description="Low complexity" evidence="9">
    <location>
        <begin position="251"/>
        <end position="268"/>
    </location>
</feature>
<evidence type="ECO:0000313" key="13">
    <source>
        <dbReference type="Proteomes" id="UP000597762"/>
    </source>
</evidence>
<evidence type="ECO:0000256" key="6">
    <source>
        <dbReference type="ARBA" id="ARBA00022989"/>
    </source>
</evidence>
<evidence type="ECO:0000256" key="2">
    <source>
        <dbReference type="ARBA" id="ARBA00006299"/>
    </source>
</evidence>
<evidence type="ECO:0000256" key="1">
    <source>
        <dbReference type="ARBA" id="ARBA00004477"/>
    </source>
</evidence>
<gene>
    <name evidence="12" type="ORF">SPHA_13372</name>
</gene>
<protein>
    <submittedName>
        <fullName evidence="12">RETREG</fullName>
    </submittedName>
</protein>
<evidence type="ECO:0000256" key="7">
    <source>
        <dbReference type="ARBA" id="ARBA00023006"/>
    </source>
</evidence>
<feature type="transmembrane region" description="Helical" evidence="10">
    <location>
        <begin position="163"/>
        <end position="181"/>
    </location>
</feature>
<feature type="transmembrane region" description="Helical" evidence="10">
    <location>
        <begin position="137"/>
        <end position="157"/>
    </location>
</feature>
<dbReference type="PANTHER" id="PTHR28659:SF2">
    <property type="entry name" value="RETICULON-LIKE PROTEIN"/>
    <property type="match status" value="1"/>
</dbReference>
<keyword evidence="6 10" id="KW-1133">Transmembrane helix</keyword>
<keyword evidence="5" id="KW-0256">Endoplasmic reticulum</keyword>
<evidence type="ECO:0000313" key="12">
    <source>
        <dbReference type="EMBL" id="CAE1174986.1"/>
    </source>
</evidence>
<keyword evidence="7" id="KW-0072">Autophagy</keyword>
<accession>A0A812BB06</accession>
<feature type="transmembrane region" description="Helical" evidence="10">
    <location>
        <begin position="57"/>
        <end position="76"/>
    </location>
</feature>